<dbReference type="PRINTS" id="PR00326">
    <property type="entry name" value="GTP1OBG"/>
</dbReference>
<comment type="caution">
    <text evidence="5">The sequence shown here is derived from an EMBL/GenBank/DDBJ whole genome shotgun (WGS) entry which is preliminary data.</text>
</comment>
<dbReference type="Gene3D" id="3.40.50.300">
    <property type="entry name" value="P-loop containing nucleotide triphosphate hydrolases"/>
    <property type="match status" value="1"/>
</dbReference>
<dbReference type="STRING" id="71784.A0A1Y2BIJ9"/>
<dbReference type="PROSITE" id="PS51883">
    <property type="entry name" value="OBG"/>
    <property type="match status" value="1"/>
</dbReference>
<dbReference type="OrthoDB" id="347018at2759"/>
<evidence type="ECO:0000256" key="1">
    <source>
        <dbReference type="ARBA" id="ARBA00022741"/>
    </source>
</evidence>
<dbReference type="GO" id="GO:0005739">
    <property type="term" value="C:mitochondrion"/>
    <property type="evidence" value="ECO:0007669"/>
    <property type="project" value="TreeGrafter"/>
</dbReference>
<dbReference type="FunCoup" id="A0A1Y2BIJ9">
    <property type="interactions" value="326"/>
</dbReference>
<keyword evidence="6" id="KW-1185">Reference proteome</keyword>
<dbReference type="Pfam" id="PF01926">
    <property type="entry name" value="MMR_HSR1"/>
    <property type="match status" value="1"/>
</dbReference>
<feature type="domain" description="Obg" evidence="4">
    <location>
        <begin position="181"/>
        <end position="413"/>
    </location>
</feature>
<dbReference type="InterPro" id="IPR045086">
    <property type="entry name" value="OBG_GTPase"/>
</dbReference>
<dbReference type="InterPro" id="IPR027417">
    <property type="entry name" value="P-loop_NTPase"/>
</dbReference>
<keyword evidence="2" id="KW-0342">GTP-binding</keyword>
<dbReference type="InParanoid" id="A0A1Y2BIJ9"/>
<evidence type="ECO:0000259" key="3">
    <source>
        <dbReference type="PROSITE" id="PS51710"/>
    </source>
</evidence>
<organism evidence="5 6">
    <name type="scientific">Naematelia encephala</name>
    <dbReference type="NCBI Taxonomy" id="71784"/>
    <lineage>
        <taxon>Eukaryota</taxon>
        <taxon>Fungi</taxon>
        <taxon>Dikarya</taxon>
        <taxon>Basidiomycota</taxon>
        <taxon>Agaricomycotina</taxon>
        <taxon>Tremellomycetes</taxon>
        <taxon>Tremellales</taxon>
        <taxon>Naemateliaceae</taxon>
        <taxon>Naematelia</taxon>
    </lineage>
</organism>
<dbReference type="Pfam" id="PF01018">
    <property type="entry name" value="GTP1_OBG"/>
    <property type="match status" value="1"/>
</dbReference>
<accession>A0A1Y2BIJ9</accession>
<protein>
    <recommendedName>
        <fullName evidence="7">P-loop containing nucleoside triphosphate hydrolase protein</fullName>
    </recommendedName>
</protein>
<feature type="domain" description="OBG-type G" evidence="3">
    <location>
        <begin position="414"/>
        <end position="632"/>
    </location>
</feature>
<evidence type="ECO:0000313" key="6">
    <source>
        <dbReference type="Proteomes" id="UP000193986"/>
    </source>
</evidence>
<dbReference type="InterPro" id="IPR031167">
    <property type="entry name" value="G_OBG"/>
</dbReference>
<dbReference type="PANTHER" id="PTHR11702:SF31">
    <property type="entry name" value="MITOCHONDRIAL RIBOSOME-ASSOCIATED GTPASE 2"/>
    <property type="match status" value="1"/>
</dbReference>
<proteinExistence type="predicted"/>
<dbReference type="PROSITE" id="PS51710">
    <property type="entry name" value="G_OBG"/>
    <property type="match status" value="1"/>
</dbReference>
<keyword evidence="1" id="KW-0547">Nucleotide-binding</keyword>
<evidence type="ECO:0000259" key="4">
    <source>
        <dbReference type="PROSITE" id="PS51883"/>
    </source>
</evidence>
<gene>
    <name evidence="5" type="ORF">BCR39DRAFT_513655</name>
</gene>
<evidence type="ECO:0008006" key="7">
    <source>
        <dbReference type="Google" id="ProtNLM"/>
    </source>
</evidence>
<evidence type="ECO:0000256" key="2">
    <source>
        <dbReference type="ARBA" id="ARBA00023134"/>
    </source>
</evidence>
<name>A0A1Y2BIJ9_9TREE</name>
<dbReference type="AlphaFoldDB" id="A0A1Y2BIJ9"/>
<dbReference type="PANTHER" id="PTHR11702">
    <property type="entry name" value="DEVELOPMENTALLY REGULATED GTP-BINDING PROTEIN-RELATED"/>
    <property type="match status" value="1"/>
</dbReference>
<evidence type="ECO:0000313" key="5">
    <source>
        <dbReference type="EMBL" id="ORY34623.1"/>
    </source>
</evidence>
<dbReference type="SUPFAM" id="SSF52540">
    <property type="entry name" value="P-loop containing nucleoside triphosphate hydrolases"/>
    <property type="match status" value="1"/>
</dbReference>
<dbReference type="SUPFAM" id="SSF82051">
    <property type="entry name" value="Obg GTP-binding protein N-terminal domain"/>
    <property type="match status" value="1"/>
</dbReference>
<dbReference type="GO" id="GO:0003924">
    <property type="term" value="F:GTPase activity"/>
    <property type="evidence" value="ECO:0007669"/>
    <property type="project" value="InterPro"/>
</dbReference>
<dbReference type="EMBL" id="MCFC01000002">
    <property type="protein sequence ID" value="ORY34623.1"/>
    <property type="molecule type" value="Genomic_DNA"/>
</dbReference>
<dbReference type="InterPro" id="IPR006169">
    <property type="entry name" value="GTP1_OBG_dom"/>
</dbReference>
<dbReference type="InterPro" id="IPR036726">
    <property type="entry name" value="GTP1_OBG_dom_sf"/>
</dbReference>
<dbReference type="Proteomes" id="UP000193986">
    <property type="component" value="Unassembled WGS sequence"/>
</dbReference>
<dbReference type="InterPro" id="IPR006073">
    <property type="entry name" value="GTP-bd"/>
</dbReference>
<dbReference type="GO" id="GO:0005525">
    <property type="term" value="F:GTP binding"/>
    <property type="evidence" value="ECO:0007669"/>
    <property type="project" value="UniProtKB-KW"/>
</dbReference>
<reference evidence="5 6" key="1">
    <citation type="submission" date="2016-07" db="EMBL/GenBank/DDBJ databases">
        <title>Pervasive Adenine N6-methylation of Active Genes in Fungi.</title>
        <authorList>
            <consortium name="DOE Joint Genome Institute"/>
            <person name="Mondo S.J."/>
            <person name="Dannebaum R.O."/>
            <person name="Kuo R.C."/>
            <person name="Labutti K."/>
            <person name="Haridas S."/>
            <person name="Kuo A."/>
            <person name="Salamov A."/>
            <person name="Ahrendt S.R."/>
            <person name="Lipzen A."/>
            <person name="Sullivan W."/>
            <person name="Andreopoulos W.B."/>
            <person name="Clum A."/>
            <person name="Lindquist E."/>
            <person name="Daum C."/>
            <person name="Ramamoorthy G.K."/>
            <person name="Gryganskyi A."/>
            <person name="Culley D."/>
            <person name="Magnuson J.K."/>
            <person name="James T.Y."/>
            <person name="O'Malley M.A."/>
            <person name="Stajich J.E."/>
            <person name="Spatafora J.W."/>
            <person name="Visel A."/>
            <person name="Grigoriev I.V."/>
        </authorList>
    </citation>
    <scope>NUCLEOTIDE SEQUENCE [LARGE SCALE GENOMIC DNA]</scope>
    <source>
        <strain evidence="5 6">68-887.2</strain>
    </source>
</reference>
<sequence length="670" mass="75309">MSVRRACRYCLSLSTPIFASSSSSTSSFRAITTIGPSSRPNFTKRSIHSSPIFLERNQPRSHRSQIIAEDFTDEVDDSEVHQEIDDIEEDFQEREPFSLVNEDEDERDPLHRRGRRRWDAVEDEQGEFVEEGDELPFGLKVLPKKKVFDLTEEGDENFDDFAKELLRRKKVTEAKRRQRGGGFVDHMRVLVRGGKGGSGCAAFAQELSGRPSGGRGGSGGAVYLKTNPHLTSLNSVKSRYFGPSGSHGSGSVMHGKGGEDIFIEVPVGTVVREVRRTGEGEAILKKEQEEEIEPAERQRRRWERWFIRHPSLGLPGMIEEDEEWTKEFKKAERLLREIKRWHPLTPDFERSPPIVLDIAEPLEEPILLSAGGAGGLGNVFFAAQSEGNYKTSRIASTGAMPYTSMFEFELKLLADVGFVGFPNAGKSTLLRGLTGRRAEVAEYEFTTLNPQVGVVIVYENGSWEGQREEGEVVEETWRERQAYAGGLIPRRPGGARQEDKHEVLRFTISDNPGILPLASENVGLGHSFLRSIERSLAIAYVVDLSRKRPQRDLKVLRDELEAYKPDLSRRGGLVILTKADEVDEETGRQKIEAVREMIEQMDPNGEIEVVVLSGKYGLGMKGLVEVLARKVTAARIVAENEKVERKKIAEQEKTAKRMKYNDERAREGLI</sequence>
<dbReference type="GO" id="GO:0042254">
    <property type="term" value="P:ribosome biogenesis"/>
    <property type="evidence" value="ECO:0007669"/>
    <property type="project" value="UniProtKB-UniRule"/>
</dbReference>
<dbReference type="Gene3D" id="2.70.210.12">
    <property type="entry name" value="GTP1/OBG domain"/>
    <property type="match status" value="1"/>
</dbReference>